<sequence>MLSNISATVARRVCRHIAVILRSAFVSPAKNSAGALKDTKQTPSYLEMCLLQQPTFTLAPRSSTNWSSSRSLNKHIYKSYKTKTMCVVQLLTLRNSCSARLPSYCRHFAVSFCQPREKLRWRTVSRQIVSTRADKLRDMLNKDTKQTPSYLEMCLLQQPTFTLAPRSSTNWSSSRSLNKHIYKSYKTKTMCVVQLLTLGQYKVVAVIEHDGKRLTIGSSFLEKIKCMVQQTNILVFKKMLAYIPAIM</sequence>
<reference evidence="1 2" key="1">
    <citation type="journal article" date="2017" name="Curr. Biol.">
        <title>The Evolution of Venom by Co-option of Single-Copy Genes.</title>
        <authorList>
            <person name="Martinson E.O."/>
            <person name="Mrinalini"/>
            <person name="Kelkar Y.D."/>
            <person name="Chang C.H."/>
            <person name="Werren J.H."/>
        </authorList>
    </citation>
    <scope>NUCLEOTIDE SEQUENCE [LARGE SCALE GENOMIC DNA]</scope>
    <source>
        <strain evidence="1 2">Alberta</strain>
        <tissue evidence="1">Whole body</tissue>
    </source>
</reference>
<evidence type="ECO:0000313" key="1">
    <source>
        <dbReference type="EMBL" id="OXU25167.1"/>
    </source>
</evidence>
<dbReference type="EMBL" id="NNAY01001092">
    <property type="protein sequence ID" value="OXU25167.1"/>
    <property type="molecule type" value="Genomic_DNA"/>
</dbReference>
<accession>A0A232F448</accession>
<evidence type="ECO:0000313" key="2">
    <source>
        <dbReference type="Proteomes" id="UP000215335"/>
    </source>
</evidence>
<organism evidence="1 2">
    <name type="scientific">Trichomalopsis sarcophagae</name>
    <dbReference type="NCBI Taxonomy" id="543379"/>
    <lineage>
        <taxon>Eukaryota</taxon>
        <taxon>Metazoa</taxon>
        <taxon>Ecdysozoa</taxon>
        <taxon>Arthropoda</taxon>
        <taxon>Hexapoda</taxon>
        <taxon>Insecta</taxon>
        <taxon>Pterygota</taxon>
        <taxon>Neoptera</taxon>
        <taxon>Endopterygota</taxon>
        <taxon>Hymenoptera</taxon>
        <taxon>Apocrita</taxon>
        <taxon>Proctotrupomorpha</taxon>
        <taxon>Chalcidoidea</taxon>
        <taxon>Pteromalidae</taxon>
        <taxon>Pteromalinae</taxon>
        <taxon>Trichomalopsis</taxon>
    </lineage>
</organism>
<protein>
    <submittedName>
        <fullName evidence="1">Uncharacterized protein</fullName>
    </submittedName>
</protein>
<comment type="caution">
    <text evidence="1">The sequence shown here is derived from an EMBL/GenBank/DDBJ whole genome shotgun (WGS) entry which is preliminary data.</text>
</comment>
<keyword evidence="2" id="KW-1185">Reference proteome</keyword>
<proteinExistence type="predicted"/>
<gene>
    <name evidence="1" type="ORF">TSAR_012823</name>
</gene>
<dbReference type="Proteomes" id="UP000215335">
    <property type="component" value="Unassembled WGS sequence"/>
</dbReference>
<dbReference type="AlphaFoldDB" id="A0A232F448"/>
<name>A0A232F448_9HYME</name>